<dbReference type="SUPFAM" id="SSF50129">
    <property type="entry name" value="GroES-like"/>
    <property type="match status" value="1"/>
</dbReference>
<dbReference type="AlphaFoldDB" id="A0A401ZDB8"/>
<accession>A0A401ZDB8</accession>
<feature type="domain" description="Enoyl reductase (ER)" evidence="2">
    <location>
        <begin position="38"/>
        <end position="331"/>
    </location>
</feature>
<evidence type="ECO:0000259" key="2">
    <source>
        <dbReference type="SMART" id="SM00829"/>
    </source>
</evidence>
<dbReference type="FunFam" id="3.40.50.720:FF:000121">
    <property type="entry name" value="Prostaglandin reductase 2"/>
    <property type="match status" value="1"/>
</dbReference>
<dbReference type="OrthoDB" id="9805663at2"/>
<evidence type="ECO:0000256" key="1">
    <source>
        <dbReference type="ARBA" id="ARBA00023002"/>
    </source>
</evidence>
<dbReference type="InterPro" id="IPR041694">
    <property type="entry name" value="ADH_N_2"/>
</dbReference>
<dbReference type="Pfam" id="PF00107">
    <property type="entry name" value="ADH_zinc_N"/>
    <property type="match status" value="1"/>
</dbReference>
<dbReference type="Gene3D" id="3.40.50.720">
    <property type="entry name" value="NAD(P)-binding Rossmann-like Domain"/>
    <property type="match status" value="1"/>
</dbReference>
<dbReference type="SMART" id="SM00829">
    <property type="entry name" value="PKS_ER"/>
    <property type="match status" value="1"/>
</dbReference>
<dbReference type="InterPro" id="IPR036291">
    <property type="entry name" value="NAD(P)-bd_dom_sf"/>
</dbReference>
<dbReference type="SUPFAM" id="SSF51735">
    <property type="entry name" value="NAD(P)-binding Rossmann-fold domains"/>
    <property type="match status" value="1"/>
</dbReference>
<evidence type="ECO:0000313" key="3">
    <source>
        <dbReference type="EMBL" id="GCE04845.1"/>
    </source>
</evidence>
<keyword evidence="4" id="KW-1185">Reference proteome</keyword>
<comment type="caution">
    <text evidence="3">The sequence shown here is derived from an EMBL/GenBank/DDBJ whole genome shotgun (WGS) entry which is preliminary data.</text>
</comment>
<dbReference type="Gene3D" id="3.90.180.10">
    <property type="entry name" value="Medium-chain alcohol dehydrogenases, catalytic domain"/>
    <property type="match status" value="1"/>
</dbReference>
<gene>
    <name evidence="3" type="ORF">KDAU_21740</name>
</gene>
<dbReference type="Proteomes" id="UP000287224">
    <property type="component" value="Unassembled WGS sequence"/>
</dbReference>
<dbReference type="InterPro" id="IPR011032">
    <property type="entry name" value="GroES-like_sf"/>
</dbReference>
<reference evidence="4" key="1">
    <citation type="submission" date="2018-12" db="EMBL/GenBank/DDBJ databases">
        <title>Tengunoibacter tsumagoiensis gen. nov., sp. nov., Dictyobacter kobayashii sp. nov., D. alpinus sp. nov., and D. joshuensis sp. nov. and description of Dictyobacteraceae fam. nov. within the order Ktedonobacterales isolated from Tengu-no-mugimeshi.</title>
        <authorList>
            <person name="Wang C.M."/>
            <person name="Zheng Y."/>
            <person name="Sakai Y."/>
            <person name="Toyoda A."/>
            <person name="Minakuchi Y."/>
            <person name="Abe K."/>
            <person name="Yokota A."/>
            <person name="Yabe S."/>
        </authorList>
    </citation>
    <scope>NUCLEOTIDE SEQUENCE [LARGE SCALE GENOMIC DNA]</scope>
    <source>
        <strain evidence="4">S-27</strain>
    </source>
</reference>
<dbReference type="CDD" id="cd05288">
    <property type="entry name" value="PGDH"/>
    <property type="match status" value="1"/>
</dbReference>
<sequence length="334" mass="35733">MTIKNKQVLLANRPHGWVQESDFNIVETDVPAIKDGEVLVKNLYLSLDPYMRGRMNEGKSYAASMQINDVMVGGTVGVVVESKNPAFQVDDNVLGYFGWQLYGISDGKGLQKINVTDQIPVSAYLGVLGMPGLTAWVGLISIGQPKAGETVVVSAASGAVGSVVGQLAKARGCRVVGIAGGKTKCEYVVKELGFDSCVDYKAGHLVEDLTAATPDGIDVYFENVGGEILEAVLDRLNAHARIPLCGFVSQYNATQPHAVRNFGALLINRVKLQGFIVGEHADLFPQALQELGQLVASGQLKYRETIAEGIDDAPRAFIGMLKGENQGKQLVKLA</sequence>
<evidence type="ECO:0000313" key="4">
    <source>
        <dbReference type="Proteomes" id="UP000287224"/>
    </source>
</evidence>
<dbReference type="GO" id="GO:0016628">
    <property type="term" value="F:oxidoreductase activity, acting on the CH-CH group of donors, NAD or NADP as acceptor"/>
    <property type="evidence" value="ECO:0007669"/>
    <property type="project" value="InterPro"/>
</dbReference>
<dbReference type="InterPro" id="IPR020843">
    <property type="entry name" value="ER"/>
</dbReference>
<dbReference type="InterPro" id="IPR045010">
    <property type="entry name" value="MDR_fam"/>
</dbReference>
<dbReference type="EMBL" id="BIFQ01000001">
    <property type="protein sequence ID" value="GCE04845.1"/>
    <property type="molecule type" value="Genomic_DNA"/>
</dbReference>
<name>A0A401ZDB8_9CHLR</name>
<organism evidence="3 4">
    <name type="scientific">Dictyobacter aurantiacus</name>
    <dbReference type="NCBI Taxonomy" id="1936993"/>
    <lineage>
        <taxon>Bacteria</taxon>
        <taxon>Bacillati</taxon>
        <taxon>Chloroflexota</taxon>
        <taxon>Ktedonobacteria</taxon>
        <taxon>Ktedonobacterales</taxon>
        <taxon>Dictyobacteraceae</taxon>
        <taxon>Dictyobacter</taxon>
    </lineage>
</organism>
<dbReference type="PANTHER" id="PTHR43205">
    <property type="entry name" value="PROSTAGLANDIN REDUCTASE"/>
    <property type="match status" value="1"/>
</dbReference>
<dbReference type="PANTHER" id="PTHR43205:SF7">
    <property type="entry name" value="PROSTAGLANDIN REDUCTASE 1"/>
    <property type="match status" value="1"/>
</dbReference>
<dbReference type="RefSeq" id="WP_126595954.1">
    <property type="nucleotide sequence ID" value="NZ_BIFQ01000001.1"/>
</dbReference>
<protein>
    <submittedName>
        <fullName evidence="3">NADP-dependent oxidoreductase</fullName>
    </submittedName>
</protein>
<dbReference type="Pfam" id="PF16884">
    <property type="entry name" value="ADH_N_2"/>
    <property type="match status" value="1"/>
</dbReference>
<keyword evidence="1" id="KW-0560">Oxidoreductase</keyword>
<proteinExistence type="predicted"/>
<dbReference type="InterPro" id="IPR013149">
    <property type="entry name" value="ADH-like_C"/>
</dbReference>